<dbReference type="GO" id="GO:0000145">
    <property type="term" value="C:exocyst"/>
    <property type="evidence" value="ECO:0007669"/>
    <property type="project" value="InterPro"/>
</dbReference>
<evidence type="ECO:0000256" key="3">
    <source>
        <dbReference type="ARBA" id="ARBA00022483"/>
    </source>
</evidence>
<dbReference type="EMBL" id="HBUF01658761">
    <property type="protein sequence ID" value="CAG6788239.1"/>
    <property type="molecule type" value="Transcribed_RNA"/>
</dbReference>
<dbReference type="GO" id="GO:0006887">
    <property type="term" value="P:exocytosis"/>
    <property type="evidence" value="ECO:0007669"/>
    <property type="project" value="UniProtKB-KW"/>
</dbReference>
<evidence type="ECO:0000256" key="4">
    <source>
        <dbReference type="ARBA" id="ARBA00023054"/>
    </source>
</evidence>
<feature type="domain" description="Exocyst complex component Sec3 PIP2-binding N-terminal" evidence="6">
    <location>
        <begin position="31"/>
        <end position="122"/>
    </location>
</feature>
<comment type="similarity">
    <text evidence="1">Belongs to the SEC3 family.</text>
</comment>
<dbReference type="EMBL" id="HBUF01322610">
    <property type="protein sequence ID" value="CAG6695283.1"/>
    <property type="molecule type" value="Transcribed_RNA"/>
</dbReference>
<evidence type="ECO:0000259" key="6">
    <source>
        <dbReference type="SMART" id="SM01313"/>
    </source>
</evidence>
<dbReference type="GO" id="GO:0005546">
    <property type="term" value="F:phosphatidylinositol-4,5-bisphosphate binding"/>
    <property type="evidence" value="ECO:0007669"/>
    <property type="project" value="TreeGrafter"/>
</dbReference>
<dbReference type="InterPro" id="IPR048628">
    <property type="entry name" value="Sec3_C"/>
</dbReference>
<keyword evidence="4" id="KW-0175">Coiled coil</keyword>
<proteinExistence type="inferred from homology"/>
<keyword evidence="3" id="KW-0268">Exocytosis</keyword>
<keyword evidence="2" id="KW-0813">Transport</keyword>
<dbReference type="EMBL" id="HBUF01075078">
    <property type="protein sequence ID" value="CAG6630894.1"/>
    <property type="molecule type" value="Transcribed_RNA"/>
</dbReference>
<dbReference type="EMBL" id="HBUF01075077">
    <property type="protein sequence ID" value="CAG6630890.1"/>
    <property type="molecule type" value="Transcribed_RNA"/>
</dbReference>
<dbReference type="CDD" id="cd14683">
    <property type="entry name" value="PH-EXOC1"/>
    <property type="match status" value="1"/>
</dbReference>
<dbReference type="Pfam" id="PF15277">
    <property type="entry name" value="Sec3-PIP2_bind"/>
    <property type="match status" value="1"/>
</dbReference>
<dbReference type="EMBL" id="HBUF01322611">
    <property type="protein sequence ID" value="CAG6695284.1"/>
    <property type="molecule type" value="Transcribed_RNA"/>
</dbReference>
<name>A0A8D8VRD1_9HEMI</name>
<dbReference type="GO" id="GO:0005886">
    <property type="term" value="C:plasma membrane"/>
    <property type="evidence" value="ECO:0007669"/>
    <property type="project" value="TreeGrafter"/>
</dbReference>
<dbReference type="EMBL" id="HBUF01350263">
    <property type="protein sequence ID" value="CAG6713161.1"/>
    <property type="molecule type" value="Transcribed_RNA"/>
</dbReference>
<feature type="compositionally biased region" description="Polar residues" evidence="5">
    <location>
        <begin position="453"/>
        <end position="462"/>
    </location>
</feature>
<dbReference type="EMBL" id="HBUF01075076">
    <property type="protein sequence ID" value="CAG6630886.1"/>
    <property type="molecule type" value="Transcribed_RNA"/>
</dbReference>
<dbReference type="Pfam" id="PF09763">
    <property type="entry name" value="Sec3_CC"/>
    <property type="match status" value="1"/>
</dbReference>
<evidence type="ECO:0000256" key="5">
    <source>
        <dbReference type="SAM" id="MobiDB-lite"/>
    </source>
</evidence>
<evidence type="ECO:0000313" key="7">
    <source>
        <dbReference type="EMBL" id="CAG6630874.1"/>
    </source>
</evidence>
<evidence type="ECO:0000256" key="1">
    <source>
        <dbReference type="ARBA" id="ARBA00006518"/>
    </source>
</evidence>
<reference evidence="7" key="1">
    <citation type="submission" date="2021-05" db="EMBL/GenBank/DDBJ databases">
        <authorList>
            <person name="Alioto T."/>
            <person name="Alioto T."/>
            <person name="Gomez Garrido J."/>
        </authorList>
    </citation>
    <scope>NUCLEOTIDE SEQUENCE</scope>
</reference>
<dbReference type="EMBL" id="HBUF01350262">
    <property type="protein sequence ID" value="CAG6713160.1"/>
    <property type="molecule type" value="Transcribed_RNA"/>
</dbReference>
<protein>
    <submittedName>
        <fullName evidence="7">Exocyst complex component 1</fullName>
    </submittedName>
</protein>
<dbReference type="EMBL" id="HBUF01350261">
    <property type="protein sequence ID" value="CAG6713159.1"/>
    <property type="molecule type" value="Transcribed_RNA"/>
</dbReference>
<dbReference type="GO" id="GO:0006893">
    <property type="term" value="P:Golgi to plasma membrane transport"/>
    <property type="evidence" value="ECO:0007669"/>
    <property type="project" value="TreeGrafter"/>
</dbReference>
<evidence type="ECO:0000256" key="2">
    <source>
        <dbReference type="ARBA" id="ARBA00022448"/>
    </source>
</evidence>
<dbReference type="AlphaFoldDB" id="A0A8D8VRD1"/>
<dbReference type="InterPro" id="IPR019160">
    <property type="entry name" value="Sec3_CC"/>
</dbReference>
<dbReference type="EMBL" id="HBUF01075073">
    <property type="protein sequence ID" value="CAG6630874.1"/>
    <property type="molecule type" value="Transcribed_RNA"/>
</dbReference>
<dbReference type="Pfam" id="PF20654">
    <property type="entry name" value="Sec3_C-term"/>
    <property type="match status" value="1"/>
</dbReference>
<feature type="region of interest" description="Disordered" evidence="5">
    <location>
        <begin position="440"/>
        <end position="466"/>
    </location>
</feature>
<organism evidence="7">
    <name type="scientific">Cacopsylla melanoneura</name>
    <dbReference type="NCBI Taxonomy" id="428564"/>
    <lineage>
        <taxon>Eukaryota</taxon>
        <taxon>Metazoa</taxon>
        <taxon>Ecdysozoa</taxon>
        <taxon>Arthropoda</taxon>
        <taxon>Hexapoda</taxon>
        <taxon>Insecta</taxon>
        <taxon>Pterygota</taxon>
        <taxon>Neoptera</taxon>
        <taxon>Paraneoptera</taxon>
        <taxon>Hemiptera</taxon>
        <taxon>Sternorrhyncha</taxon>
        <taxon>Psylloidea</taxon>
        <taxon>Psyllidae</taxon>
        <taxon>Psyllinae</taxon>
        <taxon>Cacopsylla</taxon>
    </lineage>
</organism>
<dbReference type="EMBL" id="HBUF01322613">
    <property type="protein sequence ID" value="CAG6695286.1"/>
    <property type="molecule type" value="Transcribed_RNA"/>
</dbReference>
<dbReference type="PANTHER" id="PTHR16092:SF14">
    <property type="entry name" value="EXOCYST COMPLEX COMPONENT 1 ISOFORM X1"/>
    <property type="match status" value="1"/>
</dbReference>
<sequence length="858" mass="98728">MATLRHTLQTEIFEALDEKLKVYAHVNKALKKKKPSFLCISVTGEQPSSVYVHQVKKIEKNTFKKKRTWPLTALKCVDCKSKMKYHLEFDLVFDDKVYKWSAVNAEERRIFIVYLWKETMNQPIREKPEFKDMPMDWVKDGVSTNEREEIVQDLNEVNEDYQVLTEREEADLASLMSSCEFAISNAEAFVEMLSRDLNILDGENVQSVLASEEQVTELMGQIATSLTEVEKVEEQLNYYDDILIHIRNTMQNMEHKNSLIDIANKNNLKLLSELEHLITSLELPPDCESALVDTDLTSAPGLKAAIRAAKALQRAMSAEIHPALLRLAAVQEQKKRMDKWKVKFSYSISRHLNNLFVHLGNDSGSSLKPTSGPEPQLSLPQHVTIHKELAVFAELMHWIKDMDTKAYNELKKVYVSTVGKLYERDIKLFLEDAKQTISGGAPLMMEGGDRKSTSGGNPTPLTAKNPGLLGVEREQWPAESDPMERQRFDTVLDTVLSQLEPVCLSEQNFCVQFFQLDILKSNKEVTAVSQFEGNKKIEKQINEDVRSMMAGIFSCIEPELLGFITHHERQDSIYCMYILVRLTQHVMSAQDAGSFLSKSYGSILVQVKRSYDKYMQIQLSSIQETKVNKKNKCGILPFVANFEEFARNCELIFKNTERKTDLHKWYVRLVSAMFEVINNIAADHPKTPAQVVKMENYHHLFSLLSQLKIGVLDEKRKEAKQKYSDALKAYVTQYFGRPLEKLNVFFDGVQAKVAQGIKESEISYQIAFSKQELRKVIKEYPSREVKKGLDHLYRKVEKHLCEEENLLQVVWRAMQEEFILEYKSIEDLIQRCYPGSLITLDFTINDILTFFSEIARSH</sequence>
<dbReference type="PANTHER" id="PTHR16092">
    <property type="entry name" value="SEC3/SYNTAXIN-RELATED"/>
    <property type="match status" value="1"/>
</dbReference>
<dbReference type="SMART" id="SM01313">
    <property type="entry name" value="Sec3-PIP2_bind"/>
    <property type="match status" value="1"/>
</dbReference>
<accession>A0A8D8VRD1</accession>
<dbReference type="Gene3D" id="2.30.29.90">
    <property type="match status" value="1"/>
</dbReference>
<dbReference type="InterPro" id="IPR028258">
    <property type="entry name" value="Sec3-PIP2_bind"/>
</dbReference>